<keyword evidence="2" id="KW-0813">Transport</keyword>
<comment type="caution">
    <text evidence="10">The sequence shown here is derived from an EMBL/GenBank/DDBJ whole genome shotgun (WGS) entry which is preliminary data.</text>
</comment>
<comment type="similarity">
    <text evidence="8">Belongs to the binding-protein-dependent transport system permease family. LivHM subfamily.</text>
</comment>
<feature type="transmembrane region" description="Helical" evidence="9">
    <location>
        <begin position="35"/>
        <end position="55"/>
    </location>
</feature>
<evidence type="ECO:0000313" key="11">
    <source>
        <dbReference type="Proteomes" id="UP001551189"/>
    </source>
</evidence>
<comment type="subcellular location">
    <subcellularLocation>
        <location evidence="1">Cell membrane</location>
        <topology evidence="1">Multi-pass membrane protein</topology>
    </subcellularLocation>
</comment>
<dbReference type="RefSeq" id="WP_359698681.1">
    <property type="nucleotide sequence ID" value="NZ_JBEYXT010000160.1"/>
</dbReference>
<protein>
    <submittedName>
        <fullName evidence="10">Branched-chain amino acid ABC transporter permease</fullName>
    </submittedName>
</protein>
<accession>A0ABV3B5Q9</accession>
<name>A0ABV3B5Q9_9ACTN</name>
<keyword evidence="4 9" id="KW-0812">Transmembrane</keyword>
<reference evidence="10 11" key="1">
    <citation type="submission" date="2024-06" db="EMBL/GenBank/DDBJ databases">
        <title>The Natural Products Discovery Center: Release of the First 8490 Sequenced Strains for Exploring Actinobacteria Biosynthetic Diversity.</title>
        <authorList>
            <person name="Kalkreuter E."/>
            <person name="Kautsar S.A."/>
            <person name="Yang D."/>
            <person name="Bader C.D."/>
            <person name="Teijaro C.N."/>
            <person name="Fluegel L."/>
            <person name="Davis C.M."/>
            <person name="Simpson J.R."/>
            <person name="Lauterbach L."/>
            <person name="Steele A.D."/>
            <person name="Gui C."/>
            <person name="Meng S."/>
            <person name="Li G."/>
            <person name="Viehrig K."/>
            <person name="Ye F."/>
            <person name="Su P."/>
            <person name="Kiefer A.F."/>
            <person name="Nichols A."/>
            <person name="Cepeda A.J."/>
            <person name="Yan W."/>
            <person name="Fan B."/>
            <person name="Jiang Y."/>
            <person name="Adhikari A."/>
            <person name="Zheng C.-J."/>
            <person name="Schuster L."/>
            <person name="Cowan T.M."/>
            <person name="Smanski M.J."/>
            <person name="Chevrette M.G."/>
            <person name="De Carvalho L.P.S."/>
            <person name="Shen B."/>
        </authorList>
    </citation>
    <scope>NUCLEOTIDE SEQUENCE [LARGE SCALE GENOMIC DNA]</scope>
    <source>
        <strain evidence="10 11">NPDC046851</strain>
    </source>
</reference>
<proteinExistence type="inferred from homology"/>
<feature type="transmembrane region" description="Helical" evidence="9">
    <location>
        <begin position="61"/>
        <end position="81"/>
    </location>
</feature>
<dbReference type="CDD" id="cd06582">
    <property type="entry name" value="TM_PBP1_LivH_like"/>
    <property type="match status" value="1"/>
</dbReference>
<feature type="transmembrane region" description="Helical" evidence="9">
    <location>
        <begin position="6"/>
        <end position="28"/>
    </location>
</feature>
<keyword evidence="7 9" id="KW-0472">Membrane</keyword>
<keyword evidence="3" id="KW-1003">Cell membrane</keyword>
<dbReference type="PANTHER" id="PTHR11795:SF445">
    <property type="entry name" value="AMINO ACID ABC TRANSPORTER PERMEASE PROTEIN"/>
    <property type="match status" value="1"/>
</dbReference>
<evidence type="ECO:0000256" key="4">
    <source>
        <dbReference type="ARBA" id="ARBA00022692"/>
    </source>
</evidence>
<feature type="transmembrane region" description="Helical" evidence="9">
    <location>
        <begin position="93"/>
        <end position="114"/>
    </location>
</feature>
<dbReference type="EMBL" id="JBEYXT010000160">
    <property type="protein sequence ID" value="MEU6804779.1"/>
    <property type="molecule type" value="Genomic_DNA"/>
</dbReference>
<organism evidence="10 11">
    <name type="scientific">Streptomyces neyagawaensis</name>
    <dbReference type="NCBI Taxonomy" id="42238"/>
    <lineage>
        <taxon>Bacteria</taxon>
        <taxon>Bacillati</taxon>
        <taxon>Actinomycetota</taxon>
        <taxon>Actinomycetes</taxon>
        <taxon>Kitasatosporales</taxon>
        <taxon>Streptomycetaceae</taxon>
        <taxon>Streptomyces</taxon>
    </lineage>
</organism>
<sequence length="289" mass="29303">MPSLLPFLVLGLALGGVFSLSGVGIVVLYRTTGVLYLAGGAVGAVGAFTACSLATTAGLSVWPAAALGVALSAAITLLYGLLLGPRLAQREPLVKAAATLGLTLVLLGTMSWIWGAQTYSLSLPTTAWGIVLGAVHVNGTQLISLALGLLLTAVTALFLDRTALGTAMRALADDRESSALLGVPVRRVEAAAWLGSGVVFGVAGIVLSNLVGLDITGLTFLIISGLAAALVGRLESLWTTLAAGLVIGVAQSLLTSVASLSSYRSMTPFLVAIAVVLVMAVRRPSQTRV</sequence>
<keyword evidence="6 9" id="KW-1133">Transmembrane helix</keyword>
<dbReference type="Pfam" id="PF02653">
    <property type="entry name" value="BPD_transp_2"/>
    <property type="match status" value="1"/>
</dbReference>
<evidence type="ECO:0000313" key="10">
    <source>
        <dbReference type="EMBL" id="MEU6804779.1"/>
    </source>
</evidence>
<keyword evidence="5" id="KW-0029">Amino-acid transport</keyword>
<feature type="transmembrane region" description="Helical" evidence="9">
    <location>
        <begin position="126"/>
        <end position="159"/>
    </location>
</feature>
<evidence type="ECO:0000256" key="8">
    <source>
        <dbReference type="ARBA" id="ARBA00037998"/>
    </source>
</evidence>
<dbReference type="Proteomes" id="UP001551189">
    <property type="component" value="Unassembled WGS sequence"/>
</dbReference>
<evidence type="ECO:0000256" key="3">
    <source>
        <dbReference type="ARBA" id="ARBA00022475"/>
    </source>
</evidence>
<dbReference type="InterPro" id="IPR052157">
    <property type="entry name" value="BCAA_transport_permease"/>
</dbReference>
<feature type="transmembrane region" description="Helical" evidence="9">
    <location>
        <begin position="263"/>
        <end position="281"/>
    </location>
</feature>
<feature type="transmembrane region" description="Helical" evidence="9">
    <location>
        <begin position="238"/>
        <end position="257"/>
    </location>
</feature>
<evidence type="ECO:0000256" key="6">
    <source>
        <dbReference type="ARBA" id="ARBA00022989"/>
    </source>
</evidence>
<gene>
    <name evidence="10" type="ORF">ABZ931_27790</name>
</gene>
<dbReference type="InterPro" id="IPR001851">
    <property type="entry name" value="ABC_transp_permease"/>
</dbReference>
<evidence type="ECO:0000256" key="9">
    <source>
        <dbReference type="SAM" id="Phobius"/>
    </source>
</evidence>
<evidence type="ECO:0000256" key="2">
    <source>
        <dbReference type="ARBA" id="ARBA00022448"/>
    </source>
</evidence>
<evidence type="ECO:0000256" key="5">
    <source>
        <dbReference type="ARBA" id="ARBA00022970"/>
    </source>
</evidence>
<keyword evidence="11" id="KW-1185">Reference proteome</keyword>
<evidence type="ECO:0000256" key="7">
    <source>
        <dbReference type="ARBA" id="ARBA00023136"/>
    </source>
</evidence>
<feature type="transmembrane region" description="Helical" evidence="9">
    <location>
        <begin position="213"/>
        <end position="231"/>
    </location>
</feature>
<feature type="transmembrane region" description="Helical" evidence="9">
    <location>
        <begin position="190"/>
        <end position="207"/>
    </location>
</feature>
<evidence type="ECO:0000256" key="1">
    <source>
        <dbReference type="ARBA" id="ARBA00004651"/>
    </source>
</evidence>
<dbReference type="PANTHER" id="PTHR11795">
    <property type="entry name" value="BRANCHED-CHAIN AMINO ACID TRANSPORT SYSTEM PERMEASE PROTEIN LIVH"/>
    <property type="match status" value="1"/>
</dbReference>